<feature type="domain" description="NmrA-like" evidence="1">
    <location>
        <begin position="2"/>
        <end position="209"/>
    </location>
</feature>
<evidence type="ECO:0000313" key="3">
    <source>
        <dbReference type="Proteomes" id="UP000284120"/>
    </source>
</evidence>
<dbReference type="Gene3D" id="3.40.50.720">
    <property type="entry name" value="NAD(P)-binding Rossmann-like Domain"/>
    <property type="match status" value="1"/>
</dbReference>
<dbReference type="RefSeq" id="WP_113645578.1">
    <property type="nucleotide sequence ID" value="NZ_QMHN01000001.1"/>
</dbReference>
<dbReference type="SUPFAM" id="SSF51735">
    <property type="entry name" value="NAD(P)-binding Rossmann-fold domains"/>
    <property type="match status" value="1"/>
</dbReference>
<evidence type="ECO:0000259" key="1">
    <source>
        <dbReference type="Pfam" id="PF05368"/>
    </source>
</evidence>
<keyword evidence="3" id="KW-1185">Reference proteome</keyword>
<comment type="caution">
    <text evidence="2">The sequence shown here is derived from an EMBL/GenBank/DDBJ whole genome shotgun (WGS) entry which is preliminary data.</text>
</comment>
<name>A0A443Z0J9_9SPHI</name>
<dbReference type="Pfam" id="PF05368">
    <property type="entry name" value="NmrA"/>
    <property type="match status" value="1"/>
</dbReference>
<sequence>MKKITITGSLGNIGSNLTKILVAQGHNVTVVTSNADRTADIEALGANAAVGSVSDVAFLSKAFVGADAVFAMTPPNLGGTNIIQNTVNAGKAFAEAFVQAGVNKVVMLSSVGADYDNGTGPILGLHHIEAIYRELQNVDVTFLRAGYFYTNFFNDIPLVKHAQIMGGNYSSEANLPLVHPKDIAVAAAEELNTAVTGKNVRYIVSDVQQPKNYAKVLGSAVGISNLPWVQFTDEQALEGMQQAGLPQEMAALYTEMGQGINSHKLTDDFEKQGSPVTGTIKIADFAAEFAAKY</sequence>
<evidence type="ECO:0000313" key="2">
    <source>
        <dbReference type="EMBL" id="RWU10083.1"/>
    </source>
</evidence>
<dbReference type="Proteomes" id="UP000284120">
    <property type="component" value="Unassembled WGS sequence"/>
</dbReference>
<dbReference type="AlphaFoldDB" id="A0A443Z0J9"/>
<protein>
    <submittedName>
        <fullName evidence="2">NAD-dependent epimerase/dehydratase family protein</fullName>
    </submittedName>
</protein>
<dbReference type="PANTHER" id="PTHR43162:SF1">
    <property type="entry name" value="PRESTALK A DIFFERENTIATION PROTEIN A"/>
    <property type="match status" value="1"/>
</dbReference>
<gene>
    <name evidence="2" type="ORF">DPV69_01700</name>
</gene>
<dbReference type="InterPro" id="IPR036291">
    <property type="entry name" value="NAD(P)-bd_dom_sf"/>
</dbReference>
<reference evidence="2 3" key="1">
    <citation type="submission" date="2018-06" db="EMBL/GenBank/DDBJ databases">
        <title>Pedobacter endophyticus sp. nov., an endophytic bacterium isolated from a leaf of Triticum aestivum.</title>
        <authorList>
            <person name="Zhang L."/>
        </authorList>
    </citation>
    <scope>NUCLEOTIDE SEQUENCE [LARGE SCALE GENOMIC DNA]</scope>
    <source>
        <strain evidence="2 3">CM134L-2</strain>
    </source>
</reference>
<dbReference type="OrthoDB" id="2149806at2"/>
<dbReference type="InterPro" id="IPR051604">
    <property type="entry name" value="Ergot_Alk_Oxidoreductase"/>
</dbReference>
<accession>A0A443Z0J9</accession>
<dbReference type="PANTHER" id="PTHR43162">
    <property type="match status" value="1"/>
</dbReference>
<dbReference type="EMBL" id="SAYW01000001">
    <property type="protein sequence ID" value="RWU10083.1"/>
    <property type="molecule type" value="Genomic_DNA"/>
</dbReference>
<organism evidence="2 3">
    <name type="scientific">Pedobacter chitinilyticus</name>
    <dbReference type="NCBI Taxonomy" id="2233776"/>
    <lineage>
        <taxon>Bacteria</taxon>
        <taxon>Pseudomonadati</taxon>
        <taxon>Bacteroidota</taxon>
        <taxon>Sphingobacteriia</taxon>
        <taxon>Sphingobacteriales</taxon>
        <taxon>Sphingobacteriaceae</taxon>
        <taxon>Pedobacter</taxon>
    </lineage>
</organism>
<dbReference type="Gene3D" id="3.90.25.10">
    <property type="entry name" value="UDP-galactose 4-epimerase, domain 1"/>
    <property type="match status" value="1"/>
</dbReference>
<proteinExistence type="predicted"/>
<dbReference type="InterPro" id="IPR008030">
    <property type="entry name" value="NmrA-like"/>
</dbReference>